<evidence type="ECO:0000259" key="12">
    <source>
        <dbReference type="PROSITE" id="PS50109"/>
    </source>
</evidence>
<dbReference type="InterPro" id="IPR011006">
    <property type="entry name" value="CheY-like_superfamily"/>
</dbReference>
<feature type="region of interest" description="Disordered" evidence="10">
    <location>
        <begin position="833"/>
        <end position="859"/>
    </location>
</feature>
<feature type="domain" description="Histidine kinase" evidence="12">
    <location>
        <begin position="478"/>
        <end position="701"/>
    </location>
</feature>
<dbReference type="Gene3D" id="3.40.50.2300">
    <property type="match status" value="1"/>
</dbReference>
<comment type="caution">
    <text evidence="14">The sequence shown here is derived from an EMBL/GenBank/DDBJ whole genome shotgun (WGS) entry which is preliminary data.</text>
</comment>
<dbReference type="InterPro" id="IPR003594">
    <property type="entry name" value="HATPase_dom"/>
</dbReference>
<sequence length="859" mass="94317">MEKSFKRPTRRSTIELWRVALLIVGAVSFALLASGRVPPREVHEAILTALRSIDINHASLQRDALQARAGLLLNYDPLVDSVVQLRLSASRLSGLIGQAGLTNPGRLEKELSQVSSCIDEDEALIDQLKTNNALLQNSLSIAVQMLTAMHANNYQKTQQAVGSSDFGLLLMRFIRQPDDQLQRLLLLQLDALLRTPAGATSEVQSFVAHAKIILSTLPGVDATIEKILASDTSRKAEILQDDYLHAFDLARVQLARSRVLLGSISLLLCGYIAVLIYRLQAQTLRLTRQLEFENVVAEIRAQLGNKTESLETALSGIMDLLSAFFDASDFAFATVDPRSGAVERTFGNAEDNLVQGVAECYAKLLGHYGSDPEDEHHPHGFHYWNLQQSDGGSFPSKPLSAGCVVICSINDDLLGLLFLSHNELRAKPSSHDIRLYGQAALTLARSLRELTDRKEKEVLEVRLEHAQRLEAVGTLAGGIAHEFNNTLGAILGYGEMALQLRRIPVQGRHYVEQIVSSANRAKHIIDQILTFGRKRERSCKPFDLGEAVRDILPLIQASLPKEAEFKIEIAANLPAVLGSPLEIQQIITNLVTNATQASRETAKIRVTVKEIERRVRAELSHGDLLPGRYVLLAISDNGSGIAESVLPHIFEPFFTTKERQGGTGLGLAAVYGLVTGMSGRIHVATDVDKGTCFQLYFPGSPQAAIPLTQIFNERSVPIGHGETVLLAEDDTTARSMHEEKIAALGYEPVGFSCYESLLRWLDNGKRVADLAIVDLDIWETVPDLARITRELDPLPILLMVDPVKPGVDPKILTQFSILRKPVSSMRLAHAIADKIEPDNRQDKSQSPLRGGPVSETAHD</sequence>
<keyword evidence="11" id="KW-0812">Transmembrane</keyword>
<feature type="compositionally biased region" description="Basic and acidic residues" evidence="10">
    <location>
        <begin position="833"/>
        <end position="843"/>
    </location>
</feature>
<organism evidence="14 15">
    <name type="scientific">Rhizobium mayense</name>
    <dbReference type="NCBI Taxonomy" id="1312184"/>
    <lineage>
        <taxon>Bacteria</taxon>
        <taxon>Pseudomonadati</taxon>
        <taxon>Pseudomonadota</taxon>
        <taxon>Alphaproteobacteria</taxon>
        <taxon>Hyphomicrobiales</taxon>
        <taxon>Rhizobiaceae</taxon>
        <taxon>Rhizobium/Agrobacterium group</taxon>
        <taxon>Rhizobium</taxon>
    </lineage>
</organism>
<keyword evidence="11" id="KW-1133">Transmembrane helix</keyword>
<feature type="modified residue" description="4-aspartylphosphate" evidence="9">
    <location>
        <position position="774"/>
    </location>
</feature>
<evidence type="ECO:0000313" key="15">
    <source>
        <dbReference type="Proteomes" id="UP001172645"/>
    </source>
</evidence>
<comment type="catalytic activity">
    <reaction evidence="1">
        <text>ATP + protein L-histidine = ADP + protein N-phospho-L-histidine.</text>
        <dbReference type="EC" id="2.7.13.3"/>
    </reaction>
</comment>
<dbReference type="InterPro" id="IPR005467">
    <property type="entry name" value="His_kinase_dom"/>
</dbReference>
<dbReference type="InterPro" id="IPR036097">
    <property type="entry name" value="HisK_dim/P_sf"/>
</dbReference>
<evidence type="ECO:0000313" key="14">
    <source>
        <dbReference type="EMBL" id="MDL2403512.1"/>
    </source>
</evidence>
<dbReference type="SUPFAM" id="SSF55874">
    <property type="entry name" value="ATPase domain of HSP90 chaperone/DNA topoisomerase II/histidine kinase"/>
    <property type="match status" value="1"/>
</dbReference>
<gene>
    <name evidence="14" type="ORF">PY649_32060</name>
</gene>
<dbReference type="PRINTS" id="PR00344">
    <property type="entry name" value="BCTRLSENSOR"/>
</dbReference>
<evidence type="ECO:0000256" key="10">
    <source>
        <dbReference type="SAM" id="MobiDB-lite"/>
    </source>
</evidence>
<evidence type="ECO:0000256" key="3">
    <source>
        <dbReference type="ARBA" id="ARBA00022553"/>
    </source>
</evidence>
<keyword evidence="7" id="KW-0067">ATP-binding</keyword>
<evidence type="ECO:0000256" key="7">
    <source>
        <dbReference type="ARBA" id="ARBA00022840"/>
    </source>
</evidence>
<proteinExistence type="predicted"/>
<dbReference type="Pfam" id="PF02518">
    <property type="entry name" value="HATPase_c"/>
    <property type="match status" value="1"/>
</dbReference>
<name>A0ABT7K4H4_9HYPH</name>
<dbReference type="SUPFAM" id="SSF47384">
    <property type="entry name" value="Homodimeric domain of signal transducing histidine kinase"/>
    <property type="match status" value="1"/>
</dbReference>
<dbReference type="Pfam" id="PF19443">
    <property type="entry name" value="DAHL"/>
    <property type="match status" value="1"/>
</dbReference>
<keyword evidence="3 9" id="KW-0597">Phosphoprotein</keyword>
<dbReference type="InterPro" id="IPR003661">
    <property type="entry name" value="HisK_dim/P_dom"/>
</dbReference>
<feature type="transmembrane region" description="Helical" evidence="11">
    <location>
        <begin position="259"/>
        <end position="279"/>
    </location>
</feature>
<dbReference type="PANTHER" id="PTHR43065:SF46">
    <property type="entry name" value="C4-DICARBOXYLATE TRANSPORT SENSOR PROTEIN DCTB"/>
    <property type="match status" value="1"/>
</dbReference>
<dbReference type="PROSITE" id="PS50109">
    <property type="entry name" value="HIS_KIN"/>
    <property type="match status" value="1"/>
</dbReference>
<keyword evidence="4" id="KW-0808">Transferase</keyword>
<reference evidence="14" key="1">
    <citation type="submission" date="2023-06" db="EMBL/GenBank/DDBJ databases">
        <title>Phylogenetic Diversity of Rhizobium strains.</title>
        <authorList>
            <person name="Moura F.T."/>
            <person name="Helene L.C.F."/>
            <person name="Hungria M."/>
        </authorList>
    </citation>
    <scope>NUCLEOTIDE SEQUENCE</scope>
    <source>
        <strain evidence="14">CCGE526</strain>
    </source>
</reference>
<evidence type="ECO:0000256" key="4">
    <source>
        <dbReference type="ARBA" id="ARBA00022679"/>
    </source>
</evidence>
<dbReference type="InterPro" id="IPR045812">
    <property type="entry name" value="DAHL"/>
</dbReference>
<protein>
    <recommendedName>
        <fullName evidence="2">histidine kinase</fullName>
        <ecNumber evidence="2">2.7.13.3</ecNumber>
    </recommendedName>
</protein>
<dbReference type="RefSeq" id="WP_285872945.1">
    <property type="nucleotide sequence ID" value="NZ_JARFYM010000050.1"/>
</dbReference>
<keyword evidence="6" id="KW-0418">Kinase</keyword>
<evidence type="ECO:0000256" key="5">
    <source>
        <dbReference type="ARBA" id="ARBA00022741"/>
    </source>
</evidence>
<dbReference type="SMART" id="SM00388">
    <property type="entry name" value="HisKA"/>
    <property type="match status" value="1"/>
</dbReference>
<dbReference type="InterPro" id="IPR036890">
    <property type="entry name" value="HATPase_C_sf"/>
</dbReference>
<keyword evidence="5" id="KW-0547">Nucleotide-binding</keyword>
<dbReference type="SMART" id="SM00387">
    <property type="entry name" value="HATPase_c"/>
    <property type="match status" value="1"/>
</dbReference>
<evidence type="ECO:0000256" key="6">
    <source>
        <dbReference type="ARBA" id="ARBA00022777"/>
    </source>
</evidence>
<evidence type="ECO:0000259" key="13">
    <source>
        <dbReference type="PROSITE" id="PS50110"/>
    </source>
</evidence>
<keyword evidence="11" id="KW-0472">Membrane</keyword>
<dbReference type="PROSITE" id="PS50110">
    <property type="entry name" value="RESPONSE_REGULATORY"/>
    <property type="match status" value="1"/>
</dbReference>
<feature type="domain" description="Response regulatory" evidence="13">
    <location>
        <begin position="723"/>
        <end position="835"/>
    </location>
</feature>
<keyword evidence="15" id="KW-1185">Reference proteome</keyword>
<dbReference type="NCBIfam" id="NF010411">
    <property type="entry name" value="PRK13837.1"/>
    <property type="match status" value="1"/>
</dbReference>
<dbReference type="PANTHER" id="PTHR43065">
    <property type="entry name" value="SENSOR HISTIDINE KINASE"/>
    <property type="match status" value="1"/>
</dbReference>
<dbReference type="Gene3D" id="1.10.287.130">
    <property type="match status" value="1"/>
</dbReference>
<dbReference type="Proteomes" id="UP001172645">
    <property type="component" value="Unassembled WGS sequence"/>
</dbReference>
<dbReference type="SUPFAM" id="SSF52172">
    <property type="entry name" value="CheY-like"/>
    <property type="match status" value="1"/>
</dbReference>
<dbReference type="EMBL" id="JARFYM010000050">
    <property type="protein sequence ID" value="MDL2403512.1"/>
    <property type="molecule type" value="Genomic_DNA"/>
</dbReference>
<keyword evidence="8" id="KW-0902">Two-component regulatory system</keyword>
<accession>A0ABT7K4H4</accession>
<dbReference type="Gene3D" id="3.30.565.10">
    <property type="entry name" value="Histidine kinase-like ATPase, C-terminal domain"/>
    <property type="match status" value="1"/>
</dbReference>
<dbReference type="InterPro" id="IPR001789">
    <property type="entry name" value="Sig_transdc_resp-reg_receiver"/>
</dbReference>
<dbReference type="CDD" id="cd00082">
    <property type="entry name" value="HisKA"/>
    <property type="match status" value="1"/>
</dbReference>
<dbReference type="InterPro" id="IPR004358">
    <property type="entry name" value="Sig_transdc_His_kin-like_C"/>
</dbReference>
<dbReference type="EC" id="2.7.13.3" evidence="2"/>
<evidence type="ECO:0000256" key="8">
    <source>
        <dbReference type="ARBA" id="ARBA00023012"/>
    </source>
</evidence>
<evidence type="ECO:0000256" key="2">
    <source>
        <dbReference type="ARBA" id="ARBA00012438"/>
    </source>
</evidence>
<evidence type="ECO:0000256" key="11">
    <source>
        <dbReference type="SAM" id="Phobius"/>
    </source>
</evidence>
<dbReference type="Pfam" id="PF00512">
    <property type="entry name" value="HisKA"/>
    <property type="match status" value="1"/>
</dbReference>
<evidence type="ECO:0000256" key="9">
    <source>
        <dbReference type="PROSITE-ProRule" id="PRU00169"/>
    </source>
</evidence>
<evidence type="ECO:0000256" key="1">
    <source>
        <dbReference type="ARBA" id="ARBA00000085"/>
    </source>
</evidence>